<gene>
    <name evidence="2" type="ORF">S01H4_62118</name>
</gene>
<dbReference type="EMBL" id="BART01036994">
    <property type="protein sequence ID" value="GAH16293.1"/>
    <property type="molecule type" value="Genomic_DNA"/>
</dbReference>
<dbReference type="Pfam" id="PF02152">
    <property type="entry name" value="FolB"/>
    <property type="match status" value="1"/>
</dbReference>
<dbReference type="SUPFAM" id="SSF55620">
    <property type="entry name" value="Tetrahydrobiopterin biosynthesis enzymes-like"/>
    <property type="match status" value="1"/>
</dbReference>
<dbReference type="GO" id="GO:0004150">
    <property type="term" value="F:dihydroneopterin aldolase activity"/>
    <property type="evidence" value="ECO:0007669"/>
    <property type="project" value="InterPro"/>
</dbReference>
<evidence type="ECO:0000313" key="2">
    <source>
        <dbReference type="EMBL" id="GAH16293.1"/>
    </source>
</evidence>
<accession>X1F668</accession>
<comment type="caution">
    <text evidence="2">The sequence shown here is derived from an EMBL/GenBank/DDBJ whole genome shotgun (WGS) entry which is preliminary data.</text>
</comment>
<dbReference type="GO" id="GO:0006760">
    <property type="term" value="P:folic acid-containing compound metabolic process"/>
    <property type="evidence" value="ECO:0007669"/>
    <property type="project" value="InterPro"/>
</dbReference>
<sequence>MFRILIKDLNLFGYHGVKENEKKDGQNFCFNIEILISKGSFLNDDDIDNTVNYSEVIKLIKRINSSERF</sequence>
<dbReference type="Gene3D" id="3.30.1130.10">
    <property type="match status" value="1"/>
</dbReference>
<name>X1F668_9ZZZZ</name>
<organism evidence="2">
    <name type="scientific">marine sediment metagenome</name>
    <dbReference type="NCBI Taxonomy" id="412755"/>
    <lineage>
        <taxon>unclassified sequences</taxon>
        <taxon>metagenomes</taxon>
        <taxon>ecological metagenomes</taxon>
    </lineage>
</organism>
<dbReference type="NCBIfam" id="TIGR00526">
    <property type="entry name" value="folB_dom"/>
    <property type="match status" value="1"/>
</dbReference>
<protein>
    <recommendedName>
        <fullName evidence="1">Dihydroneopterin aldolase/epimerase domain-containing protein</fullName>
    </recommendedName>
</protein>
<feature type="domain" description="Dihydroneopterin aldolase/epimerase" evidence="1">
    <location>
        <begin position="4"/>
        <end position="69"/>
    </location>
</feature>
<dbReference type="InterPro" id="IPR006157">
    <property type="entry name" value="FolB_dom"/>
</dbReference>
<dbReference type="InterPro" id="IPR043133">
    <property type="entry name" value="GTP-CH-I_C/QueF"/>
</dbReference>
<dbReference type="AlphaFoldDB" id="X1F668"/>
<evidence type="ECO:0000259" key="1">
    <source>
        <dbReference type="Pfam" id="PF02152"/>
    </source>
</evidence>
<reference evidence="2" key="1">
    <citation type="journal article" date="2014" name="Front. Microbiol.">
        <title>High frequency of phylogenetically diverse reductive dehalogenase-homologous genes in deep subseafloor sedimentary metagenomes.</title>
        <authorList>
            <person name="Kawai M."/>
            <person name="Futagami T."/>
            <person name="Toyoda A."/>
            <person name="Takaki Y."/>
            <person name="Nishi S."/>
            <person name="Hori S."/>
            <person name="Arai W."/>
            <person name="Tsubouchi T."/>
            <person name="Morono Y."/>
            <person name="Uchiyama I."/>
            <person name="Ito T."/>
            <person name="Fujiyama A."/>
            <person name="Inagaki F."/>
            <person name="Takami H."/>
        </authorList>
    </citation>
    <scope>NUCLEOTIDE SEQUENCE</scope>
    <source>
        <strain evidence="2">Expedition CK06-06</strain>
    </source>
</reference>
<proteinExistence type="predicted"/>